<keyword evidence="3" id="KW-1015">Disulfide bond</keyword>
<evidence type="ECO:0000313" key="7">
    <source>
        <dbReference type="Proteomes" id="UP001218218"/>
    </source>
</evidence>
<evidence type="ECO:0000313" key="6">
    <source>
        <dbReference type="EMBL" id="KAJ7351274.1"/>
    </source>
</evidence>
<evidence type="ECO:0000256" key="2">
    <source>
        <dbReference type="PIRSR" id="PIRSR601461-1"/>
    </source>
</evidence>
<evidence type="ECO:0000256" key="3">
    <source>
        <dbReference type="PIRSR" id="PIRSR601461-2"/>
    </source>
</evidence>
<dbReference type="InterPro" id="IPR001461">
    <property type="entry name" value="Aspartic_peptidase_A1"/>
</dbReference>
<reference evidence="6" key="1">
    <citation type="submission" date="2023-03" db="EMBL/GenBank/DDBJ databases">
        <title>Massive genome expansion in bonnet fungi (Mycena s.s.) driven by repeated elements and novel gene families across ecological guilds.</title>
        <authorList>
            <consortium name="Lawrence Berkeley National Laboratory"/>
            <person name="Harder C.B."/>
            <person name="Miyauchi S."/>
            <person name="Viragh M."/>
            <person name="Kuo A."/>
            <person name="Thoen E."/>
            <person name="Andreopoulos B."/>
            <person name="Lu D."/>
            <person name="Skrede I."/>
            <person name="Drula E."/>
            <person name="Henrissat B."/>
            <person name="Morin E."/>
            <person name="Kohler A."/>
            <person name="Barry K."/>
            <person name="LaButti K."/>
            <person name="Morin E."/>
            <person name="Salamov A."/>
            <person name="Lipzen A."/>
            <person name="Mereny Z."/>
            <person name="Hegedus B."/>
            <person name="Baldrian P."/>
            <person name="Stursova M."/>
            <person name="Weitz H."/>
            <person name="Taylor A."/>
            <person name="Grigoriev I.V."/>
            <person name="Nagy L.G."/>
            <person name="Martin F."/>
            <person name="Kauserud H."/>
        </authorList>
    </citation>
    <scope>NUCLEOTIDE SEQUENCE</scope>
    <source>
        <strain evidence="6">CBHHK002</strain>
    </source>
</reference>
<dbReference type="SUPFAM" id="SSF50630">
    <property type="entry name" value="Acid proteases"/>
    <property type="match status" value="1"/>
</dbReference>
<dbReference type="AlphaFoldDB" id="A0AAD7EUP6"/>
<evidence type="ECO:0000256" key="1">
    <source>
        <dbReference type="ARBA" id="ARBA00007447"/>
    </source>
</evidence>
<evidence type="ECO:0000259" key="5">
    <source>
        <dbReference type="PROSITE" id="PS51767"/>
    </source>
</evidence>
<feature type="active site" evidence="2">
    <location>
        <position position="52"/>
    </location>
</feature>
<dbReference type="Proteomes" id="UP001218218">
    <property type="component" value="Unassembled WGS sequence"/>
</dbReference>
<name>A0AAD7EUP6_9AGAR</name>
<dbReference type="GO" id="GO:0004190">
    <property type="term" value="F:aspartic-type endopeptidase activity"/>
    <property type="evidence" value="ECO:0007669"/>
    <property type="project" value="InterPro"/>
</dbReference>
<dbReference type="Pfam" id="PF00026">
    <property type="entry name" value="Asp"/>
    <property type="match status" value="1"/>
</dbReference>
<sequence>MGIAAITGGYYETNYYVNISIGNPYVFVRSSSPVHENHPERRRPQHFQMVIDTGFPDTWVAAPCDAFDCPTGIALYNSSKSSTAVNKTTSTGEIFLPHAVGNIFSDTFVVGSFMLTISFLTTGVDSPIPALAPASGGLGMGFPTTAATTDLPFWRAILEDSQISSPEFSIGLPRIGSPGAGALTFGGTNTSLYSGEIEYLNLADTNSTYWALRLSAMTVQNTSIGLSSGRLAVFDTAAGMILGPSDDVDAIWSSVLGASLNESAHLYQYPCDTDLNITVSFGGRVWPLNSSDINLGPTDPGSKKCFGAISAFGLANTLPDAGPDLDWIFGTPFLTNTYSVFRATPPSLGFAELSAEAGGSFLTSQFVLCPLTHFLLAQGPHLSRHPLPAHPQGPPPPPPPAPAALPVPTPKKQMPGPSQAA</sequence>
<feature type="active site" evidence="2">
    <location>
        <position position="235"/>
    </location>
</feature>
<gene>
    <name evidence="6" type="ORF">DFH08DRAFT_694350</name>
</gene>
<dbReference type="InterPro" id="IPR021109">
    <property type="entry name" value="Peptidase_aspartic_dom_sf"/>
</dbReference>
<dbReference type="InterPro" id="IPR033121">
    <property type="entry name" value="PEPTIDASE_A1"/>
</dbReference>
<organism evidence="6 7">
    <name type="scientific">Mycena albidolilacea</name>
    <dbReference type="NCBI Taxonomy" id="1033008"/>
    <lineage>
        <taxon>Eukaryota</taxon>
        <taxon>Fungi</taxon>
        <taxon>Dikarya</taxon>
        <taxon>Basidiomycota</taxon>
        <taxon>Agaricomycotina</taxon>
        <taxon>Agaricomycetes</taxon>
        <taxon>Agaricomycetidae</taxon>
        <taxon>Agaricales</taxon>
        <taxon>Marasmiineae</taxon>
        <taxon>Mycenaceae</taxon>
        <taxon>Mycena</taxon>
    </lineage>
</organism>
<evidence type="ECO:0000256" key="4">
    <source>
        <dbReference type="SAM" id="MobiDB-lite"/>
    </source>
</evidence>
<feature type="compositionally biased region" description="Pro residues" evidence="4">
    <location>
        <begin position="388"/>
        <end position="409"/>
    </location>
</feature>
<dbReference type="GO" id="GO:0006508">
    <property type="term" value="P:proteolysis"/>
    <property type="evidence" value="ECO:0007669"/>
    <property type="project" value="InterPro"/>
</dbReference>
<dbReference type="PROSITE" id="PS51767">
    <property type="entry name" value="PEPTIDASE_A1"/>
    <property type="match status" value="1"/>
</dbReference>
<proteinExistence type="inferred from homology"/>
<dbReference type="PANTHER" id="PTHR47966:SF6">
    <property type="entry name" value="PEPTIDASE A1 DOMAIN-CONTAINING PROTEIN"/>
    <property type="match status" value="1"/>
</dbReference>
<keyword evidence="7" id="KW-1185">Reference proteome</keyword>
<comment type="similarity">
    <text evidence="1">Belongs to the peptidase A1 family.</text>
</comment>
<dbReference type="PANTHER" id="PTHR47966">
    <property type="entry name" value="BETA-SITE APP-CLEAVING ENZYME, ISOFORM A-RELATED"/>
    <property type="match status" value="1"/>
</dbReference>
<feature type="region of interest" description="Disordered" evidence="4">
    <location>
        <begin position="383"/>
        <end position="421"/>
    </location>
</feature>
<accession>A0AAD7EUP6</accession>
<dbReference type="EMBL" id="JARIHO010000013">
    <property type="protein sequence ID" value="KAJ7351274.1"/>
    <property type="molecule type" value="Genomic_DNA"/>
</dbReference>
<dbReference type="InterPro" id="IPR034164">
    <property type="entry name" value="Pepsin-like_dom"/>
</dbReference>
<dbReference type="Gene3D" id="2.40.70.10">
    <property type="entry name" value="Acid Proteases"/>
    <property type="match status" value="2"/>
</dbReference>
<feature type="domain" description="Peptidase A1" evidence="5">
    <location>
        <begin position="15"/>
        <end position="351"/>
    </location>
</feature>
<dbReference type="PRINTS" id="PR00792">
    <property type="entry name" value="PEPSIN"/>
</dbReference>
<protein>
    <submittedName>
        <fullName evidence="6">Aspartic peptidase domain-containing protein</fullName>
    </submittedName>
</protein>
<comment type="caution">
    <text evidence="6">The sequence shown here is derived from an EMBL/GenBank/DDBJ whole genome shotgun (WGS) entry which is preliminary data.</text>
</comment>
<dbReference type="CDD" id="cd05471">
    <property type="entry name" value="pepsin_like"/>
    <property type="match status" value="1"/>
</dbReference>
<feature type="disulfide bond" evidence="3">
    <location>
        <begin position="64"/>
        <end position="69"/>
    </location>
</feature>